<feature type="chain" id="PRO_5046969234" evidence="4">
    <location>
        <begin position="28"/>
        <end position="996"/>
    </location>
</feature>
<accession>A0ABP9UQ57</accession>
<dbReference type="SMART" id="SM00028">
    <property type="entry name" value="TPR"/>
    <property type="match status" value="8"/>
</dbReference>
<dbReference type="SUPFAM" id="SSF48452">
    <property type="entry name" value="TPR-like"/>
    <property type="match status" value="3"/>
</dbReference>
<evidence type="ECO:0000256" key="4">
    <source>
        <dbReference type="SAM" id="SignalP"/>
    </source>
</evidence>
<keyword evidence="6" id="KW-1185">Reference proteome</keyword>
<dbReference type="PANTHER" id="PTHR44943:SF8">
    <property type="entry name" value="TPR REPEAT-CONTAINING PROTEIN MJ0263"/>
    <property type="match status" value="1"/>
</dbReference>
<dbReference type="Pfam" id="PF13181">
    <property type="entry name" value="TPR_8"/>
    <property type="match status" value="1"/>
</dbReference>
<dbReference type="Gene3D" id="1.25.40.10">
    <property type="entry name" value="Tetratricopeptide repeat domain"/>
    <property type="match status" value="3"/>
</dbReference>
<dbReference type="PROSITE" id="PS50005">
    <property type="entry name" value="TPR"/>
    <property type="match status" value="1"/>
</dbReference>
<dbReference type="EMBL" id="BAABRI010000006">
    <property type="protein sequence ID" value="GAA5482144.1"/>
    <property type="molecule type" value="Genomic_DNA"/>
</dbReference>
<keyword evidence="5" id="KW-0132">Cell division</keyword>
<dbReference type="InterPro" id="IPR051685">
    <property type="entry name" value="Ycf3/AcsC/BcsC/TPR_MFPF"/>
</dbReference>
<dbReference type="InterPro" id="IPR013105">
    <property type="entry name" value="TPR_2"/>
</dbReference>
<organism evidence="5 6">
    <name type="scientific">Haloferula sargassicola</name>
    <dbReference type="NCBI Taxonomy" id="490096"/>
    <lineage>
        <taxon>Bacteria</taxon>
        <taxon>Pseudomonadati</taxon>
        <taxon>Verrucomicrobiota</taxon>
        <taxon>Verrucomicrobiia</taxon>
        <taxon>Verrucomicrobiales</taxon>
        <taxon>Verrucomicrobiaceae</taxon>
        <taxon>Haloferula</taxon>
    </lineage>
</organism>
<dbReference type="InterPro" id="IPR011990">
    <property type="entry name" value="TPR-like_helical_dom_sf"/>
</dbReference>
<evidence type="ECO:0000313" key="6">
    <source>
        <dbReference type="Proteomes" id="UP001476282"/>
    </source>
</evidence>
<dbReference type="RefSeq" id="WP_353566289.1">
    <property type="nucleotide sequence ID" value="NZ_BAABRI010000006.1"/>
</dbReference>
<dbReference type="InterPro" id="IPR019734">
    <property type="entry name" value="TPR_rpt"/>
</dbReference>
<gene>
    <name evidence="5" type="primary">cpoB_3</name>
    <name evidence="5" type="ORF">Hsar01_01360</name>
</gene>
<comment type="caution">
    <text evidence="5">The sequence shown here is derived from an EMBL/GenBank/DDBJ whole genome shotgun (WGS) entry which is preliminary data.</text>
</comment>
<evidence type="ECO:0000256" key="1">
    <source>
        <dbReference type="ARBA" id="ARBA00022737"/>
    </source>
</evidence>
<evidence type="ECO:0000256" key="3">
    <source>
        <dbReference type="PROSITE-ProRule" id="PRU00339"/>
    </source>
</evidence>
<keyword evidence="5" id="KW-0131">Cell cycle</keyword>
<evidence type="ECO:0000313" key="5">
    <source>
        <dbReference type="EMBL" id="GAA5482144.1"/>
    </source>
</evidence>
<feature type="repeat" description="TPR" evidence="3">
    <location>
        <begin position="548"/>
        <end position="581"/>
    </location>
</feature>
<dbReference type="Proteomes" id="UP001476282">
    <property type="component" value="Unassembled WGS sequence"/>
</dbReference>
<dbReference type="Pfam" id="PF13174">
    <property type="entry name" value="TPR_6"/>
    <property type="match status" value="4"/>
</dbReference>
<keyword evidence="1" id="KW-0677">Repeat</keyword>
<evidence type="ECO:0000256" key="2">
    <source>
        <dbReference type="ARBA" id="ARBA00022803"/>
    </source>
</evidence>
<dbReference type="GO" id="GO:0051301">
    <property type="term" value="P:cell division"/>
    <property type="evidence" value="ECO:0007669"/>
    <property type="project" value="UniProtKB-KW"/>
</dbReference>
<keyword evidence="2 3" id="KW-0802">TPR repeat</keyword>
<reference evidence="5 6" key="1">
    <citation type="submission" date="2024-02" db="EMBL/GenBank/DDBJ databases">
        <title>Haloferula sargassicola NBRC 104335.</title>
        <authorList>
            <person name="Ichikawa N."/>
            <person name="Katano-Makiyama Y."/>
            <person name="Hidaka K."/>
        </authorList>
    </citation>
    <scope>NUCLEOTIDE SEQUENCE [LARGE SCALE GENOMIC DNA]</scope>
    <source>
        <strain evidence="5 6">NBRC 104335</strain>
    </source>
</reference>
<keyword evidence="4" id="KW-0732">Signal</keyword>
<sequence>MSSFKRSLAPLLGALLAAAPLLTPAHGQLETPQGLNAEATTAMEAGKWDEALKLLSTCTDRFDARAMQLYGPVFGVTWYRKGICEMRLKRWDDAMNSFQTCYEKYPNNTAKQGPGNAFNKRALLRWAEAAQGAQDWETALKKYEQFMKERDKNTDSFDPGSFYINLAICYLNTGKLKEGSENFETALKNKEAYKTSDSGIVAAFQALVGAVVEKNDEKALIKFLSENRADIVIEPYEMPPYAPVFLKLAAEAFQAEMKAAPLELYQLIPATQVMLEDAQARLDRMGDRAGIQDGKRVLRRAELADTVARLKKSLSSGDPNEVVRLAATAFVHETTGNVRGAYACYLQLEELYPKSKRREENLYNLVRTASITGHVQDTEKYGTMFLAQYPDSDRVPAVQRVMLTSLFFNGQYGQCIEIASSMLPNLKEGTEEHDMCLFVLGGSHYYSGIYDEAQVELDKHVELYPESQFVIPAHYFQASNKSRLQYWAAAAELLDKFLSDYPDASKNIYLPFALFDRANCHYALDENDAALDKLNRLESEFPDSQVMEMVYNLQGNILQNQGKNAEAEEAYKKALALAETRGNDVVAAEALNYLVALLGEKPDKKDAPNRFEEAVAYADRFWEKYPNSPYKAQVAVGEIFAMQGVGRGEEALERLQGVITQLANTPGAAGMEEAIGSFTDAYLETHKPEELKDLYYNFPGIKIDNKAARALLRIALIGVFEEQASDPKADDPQKLRANASIKVLFEDLKNEFDVKDLSPFILVRVGDFIRGTNSPKEALPYYSEALDRDDPEVKFRALFGRAAVLARGSEAEKKSALEDFKRVIADSQDRGDKDRAMFGMIKTEMDLGQFEKAKADAKSYLDPRDGYNTSKPEVAMMLAQAYDKLGMQEDALAAYNNVANSYKGAIRLSAPATKRAMEIAWDRNGQTGNTSDRQAAYNLGRTYIDLTRRIVDGPDTKASREEIDAWKEVENLVQQYVANPNVKSKEQLEEDARNRR</sequence>
<name>A0ABP9UQ57_9BACT</name>
<protein>
    <submittedName>
        <fullName evidence="5">Cell division coordinator CpoB</fullName>
    </submittedName>
</protein>
<proteinExistence type="predicted"/>
<dbReference type="PANTHER" id="PTHR44943">
    <property type="entry name" value="CELLULOSE SYNTHASE OPERON PROTEIN C"/>
    <property type="match status" value="1"/>
</dbReference>
<dbReference type="Pfam" id="PF07719">
    <property type="entry name" value="TPR_2"/>
    <property type="match status" value="1"/>
</dbReference>
<feature type="signal peptide" evidence="4">
    <location>
        <begin position="1"/>
        <end position="27"/>
    </location>
</feature>